<proteinExistence type="predicted"/>
<evidence type="ECO:0000313" key="2">
    <source>
        <dbReference type="Proteomes" id="UP000798808"/>
    </source>
</evidence>
<keyword evidence="2" id="KW-1185">Reference proteome</keyword>
<gene>
    <name evidence="1" type="ORF">E1163_28665</name>
</gene>
<name>A0ABW9S047_9BACT</name>
<sequence length="162" mass="18784">MKINRETLKITGATAATLLVVALLYSWKRKRQDRLAARFMEELNKQLTPATAGLSASAAFDLDYKDKALKKAGSKILVLKEEAAKQYADEIHNSWGWINDEENRIYAVFRKLKDKVQVSQVSVAYNRYHKENLIDTFYDRMNDNEIRKILDIVNSKPDYRKP</sequence>
<evidence type="ECO:0008006" key="3">
    <source>
        <dbReference type="Google" id="ProtNLM"/>
    </source>
</evidence>
<dbReference type="Proteomes" id="UP000798808">
    <property type="component" value="Unassembled WGS sequence"/>
</dbReference>
<reference evidence="1 2" key="1">
    <citation type="submission" date="2019-02" db="EMBL/GenBank/DDBJ databases">
        <authorList>
            <person name="Goldberg S.R."/>
            <person name="Haltli B.A."/>
            <person name="Correa H."/>
            <person name="Russell K.G."/>
        </authorList>
    </citation>
    <scope>NUCLEOTIDE SEQUENCE [LARGE SCALE GENOMIC DNA]</scope>
    <source>
        <strain evidence="1 2">JCM 16186</strain>
    </source>
</reference>
<protein>
    <recommendedName>
        <fullName evidence="3">DUF4359 domain-containing protein</fullName>
    </recommendedName>
</protein>
<dbReference type="RefSeq" id="WP_155177006.1">
    <property type="nucleotide sequence ID" value="NZ_BAAAFL010000012.1"/>
</dbReference>
<organism evidence="1 2">
    <name type="scientific">Fulvivirga kasyanovii</name>
    <dbReference type="NCBI Taxonomy" id="396812"/>
    <lineage>
        <taxon>Bacteria</taxon>
        <taxon>Pseudomonadati</taxon>
        <taxon>Bacteroidota</taxon>
        <taxon>Cytophagia</taxon>
        <taxon>Cytophagales</taxon>
        <taxon>Fulvivirgaceae</taxon>
        <taxon>Fulvivirga</taxon>
    </lineage>
</organism>
<dbReference type="EMBL" id="SMLW01000676">
    <property type="protein sequence ID" value="MTI28968.1"/>
    <property type="molecule type" value="Genomic_DNA"/>
</dbReference>
<evidence type="ECO:0000313" key="1">
    <source>
        <dbReference type="EMBL" id="MTI28968.1"/>
    </source>
</evidence>
<accession>A0ABW9S047</accession>
<comment type="caution">
    <text evidence="1">The sequence shown here is derived from an EMBL/GenBank/DDBJ whole genome shotgun (WGS) entry which is preliminary data.</text>
</comment>